<evidence type="ECO:0000256" key="2">
    <source>
        <dbReference type="ARBA" id="ARBA00023015"/>
    </source>
</evidence>
<accession>A0ABV7JGI3</accession>
<evidence type="ECO:0000313" key="6">
    <source>
        <dbReference type="EMBL" id="MFC3195943.1"/>
    </source>
</evidence>
<dbReference type="InterPro" id="IPR013325">
    <property type="entry name" value="RNA_pol_sigma_r2"/>
</dbReference>
<dbReference type="PANTHER" id="PTHR43133">
    <property type="entry name" value="RNA POLYMERASE ECF-TYPE SIGMA FACTO"/>
    <property type="match status" value="1"/>
</dbReference>
<feature type="domain" description="RNA polymerase sigma-70 ECF-like HTH" evidence="5">
    <location>
        <begin position="7"/>
        <end position="183"/>
    </location>
</feature>
<dbReference type="InterPro" id="IPR011517">
    <property type="entry name" value="RNA_pol_sigma70_ECF-like"/>
</dbReference>
<comment type="caution">
    <text evidence="6">The sequence shown here is derived from an EMBL/GenBank/DDBJ whole genome shotgun (WGS) entry which is preliminary data.</text>
</comment>
<dbReference type="Gene3D" id="1.10.10.10">
    <property type="entry name" value="Winged helix-like DNA-binding domain superfamily/Winged helix DNA-binding domain"/>
    <property type="match status" value="1"/>
</dbReference>
<dbReference type="EMBL" id="JBHRTS010000012">
    <property type="protein sequence ID" value="MFC3195943.1"/>
    <property type="molecule type" value="Genomic_DNA"/>
</dbReference>
<sequence length="184" mass="21478">MTDDNIQVTQLLNRWQGGDQRALEKLIPQVYSELHRLAKIQLKRNKKNNIQCTELISEAYLRLVDINSVDWQNRTHFFSMAARTMRRVLVEQYRKNNANKRGNNQTLLTYKDELQQADQDIPLDNLDSALQKLEQLDARQADIVTMKFFGGLSNEEIAEVLSVSSKTVQRDWSVAKLWLFRALQ</sequence>
<keyword evidence="3" id="KW-0731">Sigma factor</keyword>
<keyword evidence="2" id="KW-0805">Transcription regulation</keyword>
<dbReference type="NCBIfam" id="TIGR02999">
    <property type="entry name" value="Sig-70_X6"/>
    <property type="match status" value="1"/>
</dbReference>
<gene>
    <name evidence="6" type="ORF">ACFODZ_16935</name>
</gene>
<evidence type="ECO:0000256" key="3">
    <source>
        <dbReference type="ARBA" id="ARBA00023082"/>
    </source>
</evidence>
<dbReference type="Gene3D" id="1.10.1740.10">
    <property type="match status" value="1"/>
</dbReference>
<keyword evidence="7" id="KW-1185">Reference proteome</keyword>
<dbReference type="Pfam" id="PF07638">
    <property type="entry name" value="Sigma70_ECF"/>
    <property type="match status" value="1"/>
</dbReference>
<evidence type="ECO:0000259" key="5">
    <source>
        <dbReference type="Pfam" id="PF07638"/>
    </source>
</evidence>
<dbReference type="PANTHER" id="PTHR43133:SF39">
    <property type="entry name" value="SIMILAR TO RNA POLYMERASE SIGMA-E FACTOR"/>
    <property type="match status" value="1"/>
</dbReference>
<dbReference type="RefSeq" id="WP_077411838.1">
    <property type="nucleotide sequence ID" value="NZ_JBHRTS010000012.1"/>
</dbReference>
<organism evidence="6 7">
    <name type="scientific">Marinicella sediminis</name>
    <dbReference type="NCBI Taxonomy" id="1792834"/>
    <lineage>
        <taxon>Bacteria</taxon>
        <taxon>Pseudomonadati</taxon>
        <taxon>Pseudomonadota</taxon>
        <taxon>Gammaproteobacteria</taxon>
        <taxon>Lysobacterales</taxon>
        <taxon>Marinicellaceae</taxon>
        <taxon>Marinicella</taxon>
    </lineage>
</organism>
<dbReference type="InterPro" id="IPR039425">
    <property type="entry name" value="RNA_pol_sigma-70-like"/>
</dbReference>
<evidence type="ECO:0000313" key="7">
    <source>
        <dbReference type="Proteomes" id="UP001595533"/>
    </source>
</evidence>
<dbReference type="SUPFAM" id="SSF88946">
    <property type="entry name" value="Sigma2 domain of RNA polymerase sigma factors"/>
    <property type="match status" value="1"/>
</dbReference>
<comment type="similarity">
    <text evidence="1">Belongs to the sigma-70 factor family. ECF subfamily.</text>
</comment>
<dbReference type="InterPro" id="IPR014284">
    <property type="entry name" value="RNA_pol_sigma-70_dom"/>
</dbReference>
<name>A0ABV7JGI3_9GAMM</name>
<dbReference type="Proteomes" id="UP001595533">
    <property type="component" value="Unassembled WGS sequence"/>
</dbReference>
<protein>
    <submittedName>
        <fullName evidence="6">ECF-type sigma factor</fullName>
    </submittedName>
</protein>
<dbReference type="CDD" id="cd06171">
    <property type="entry name" value="Sigma70_r4"/>
    <property type="match status" value="1"/>
</dbReference>
<dbReference type="InterPro" id="IPR013324">
    <property type="entry name" value="RNA_pol_sigma_r3/r4-like"/>
</dbReference>
<evidence type="ECO:0000256" key="4">
    <source>
        <dbReference type="ARBA" id="ARBA00023163"/>
    </source>
</evidence>
<proteinExistence type="inferred from homology"/>
<dbReference type="InterPro" id="IPR036388">
    <property type="entry name" value="WH-like_DNA-bd_sf"/>
</dbReference>
<dbReference type="InterPro" id="IPR053812">
    <property type="entry name" value="HTH_Sigma70_ECF-like"/>
</dbReference>
<keyword evidence="4" id="KW-0804">Transcription</keyword>
<dbReference type="SUPFAM" id="SSF88659">
    <property type="entry name" value="Sigma3 and sigma4 domains of RNA polymerase sigma factors"/>
    <property type="match status" value="1"/>
</dbReference>
<reference evidence="7" key="1">
    <citation type="journal article" date="2019" name="Int. J. Syst. Evol. Microbiol.">
        <title>The Global Catalogue of Microorganisms (GCM) 10K type strain sequencing project: providing services to taxonomists for standard genome sequencing and annotation.</title>
        <authorList>
            <consortium name="The Broad Institute Genomics Platform"/>
            <consortium name="The Broad Institute Genome Sequencing Center for Infectious Disease"/>
            <person name="Wu L."/>
            <person name="Ma J."/>
        </authorList>
    </citation>
    <scope>NUCLEOTIDE SEQUENCE [LARGE SCALE GENOMIC DNA]</scope>
    <source>
        <strain evidence="7">KCTC 42953</strain>
    </source>
</reference>
<evidence type="ECO:0000256" key="1">
    <source>
        <dbReference type="ARBA" id="ARBA00010641"/>
    </source>
</evidence>
<dbReference type="NCBIfam" id="TIGR02937">
    <property type="entry name" value="sigma70-ECF"/>
    <property type="match status" value="1"/>
</dbReference>